<evidence type="ECO:0000256" key="6">
    <source>
        <dbReference type="ARBA" id="ARBA00022490"/>
    </source>
</evidence>
<evidence type="ECO:0000256" key="12">
    <source>
        <dbReference type="ARBA" id="ARBA00022842"/>
    </source>
</evidence>
<feature type="domain" description="Phosphoribosyltransferase" evidence="16">
    <location>
        <begin position="31"/>
        <end position="178"/>
    </location>
</feature>
<evidence type="ECO:0000256" key="7">
    <source>
        <dbReference type="ARBA" id="ARBA00022676"/>
    </source>
</evidence>
<dbReference type="GO" id="GO:0006178">
    <property type="term" value="P:guanine salvage"/>
    <property type="evidence" value="ECO:0007669"/>
    <property type="project" value="TreeGrafter"/>
</dbReference>
<dbReference type="GO" id="GO:0000287">
    <property type="term" value="F:magnesium ion binding"/>
    <property type="evidence" value="ECO:0007669"/>
    <property type="project" value="TreeGrafter"/>
</dbReference>
<dbReference type="GO" id="GO:0032263">
    <property type="term" value="P:GMP salvage"/>
    <property type="evidence" value="ECO:0007669"/>
    <property type="project" value="TreeGrafter"/>
</dbReference>
<evidence type="ECO:0000313" key="18">
    <source>
        <dbReference type="Proteomes" id="UP000247465"/>
    </source>
</evidence>
<evidence type="ECO:0000256" key="15">
    <source>
        <dbReference type="RuleBase" id="RU364099"/>
    </source>
</evidence>
<keyword evidence="12 15" id="KW-0460">Magnesium</keyword>
<dbReference type="GO" id="GO:0004422">
    <property type="term" value="F:hypoxanthine phosphoribosyltransferase activity"/>
    <property type="evidence" value="ECO:0007669"/>
    <property type="project" value="InterPro"/>
</dbReference>
<dbReference type="EC" id="2.4.2.8" evidence="5 15"/>
<comment type="pathway">
    <text evidence="3 15">Purine metabolism; IMP biosynthesis via salvage pathway; IMP from hypoxanthine: step 1/1.</text>
</comment>
<keyword evidence="11 15" id="KW-0547">Nucleotide-binding</keyword>
<protein>
    <recommendedName>
        <fullName evidence="5 15">Hypoxanthine phosphoribosyltransferase</fullName>
        <ecNumber evidence="5 15">2.4.2.8</ecNumber>
    </recommendedName>
</protein>
<evidence type="ECO:0000313" key="17">
    <source>
        <dbReference type="EMBL" id="AWT59326.1"/>
    </source>
</evidence>
<evidence type="ECO:0000256" key="2">
    <source>
        <dbReference type="ARBA" id="ARBA00004496"/>
    </source>
</evidence>
<dbReference type="GO" id="GO:0052657">
    <property type="term" value="F:guanine phosphoribosyltransferase activity"/>
    <property type="evidence" value="ECO:0007669"/>
    <property type="project" value="UniProtKB-ARBA"/>
</dbReference>
<comment type="catalytic activity">
    <reaction evidence="13">
        <text>GMP + diphosphate = guanine + 5-phospho-alpha-D-ribose 1-diphosphate</text>
        <dbReference type="Rhea" id="RHEA:25424"/>
        <dbReference type="ChEBI" id="CHEBI:16235"/>
        <dbReference type="ChEBI" id="CHEBI:33019"/>
        <dbReference type="ChEBI" id="CHEBI:58017"/>
        <dbReference type="ChEBI" id="CHEBI:58115"/>
        <dbReference type="EC" id="2.4.2.8"/>
    </reaction>
    <physiologicalReaction direction="right-to-left" evidence="13">
        <dbReference type="Rhea" id="RHEA:25426"/>
    </physiologicalReaction>
</comment>
<comment type="catalytic activity">
    <reaction evidence="14">
        <text>IMP + diphosphate = hypoxanthine + 5-phospho-alpha-D-ribose 1-diphosphate</text>
        <dbReference type="Rhea" id="RHEA:17973"/>
        <dbReference type="ChEBI" id="CHEBI:17368"/>
        <dbReference type="ChEBI" id="CHEBI:33019"/>
        <dbReference type="ChEBI" id="CHEBI:58017"/>
        <dbReference type="ChEBI" id="CHEBI:58053"/>
        <dbReference type="EC" id="2.4.2.8"/>
    </reaction>
    <physiologicalReaction direction="right-to-left" evidence="14">
        <dbReference type="Rhea" id="RHEA:17975"/>
    </physiologicalReaction>
</comment>
<dbReference type="GO" id="GO:0032264">
    <property type="term" value="P:IMP salvage"/>
    <property type="evidence" value="ECO:0007669"/>
    <property type="project" value="UniProtKB-UniPathway"/>
</dbReference>
<evidence type="ECO:0000256" key="3">
    <source>
        <dbReference type="ARBA" id="ARBA00004669"/>
    </source>
</evidence>
<evidence type="ECO:0000256" key="8">
    <source>
        <dbReference type="ARBA" id="ARBA00022679"/>
    </source>
</evidence>
<dbReference type="PANTHER" id="PTHR43340">
    <property type="entry name" value="HYPOXANTHINE-GUANINE PHOSPHORIBOSYLTRANSFERASE"/>
    <property type="match status" value="1"/>
</dbReference>
<dbReference type="Gene3D" id="3.40.50.2020">
    <property type="match status" value="1"/>
</dbReference>
<evidence type="ECO:0000259" key="16">
    <source>
        <dbReference type="Pfam" id="PF00156"/>
    </source>
</evidence>
<evidence type="ECO:0000256" key="14">
    <source>
        <dbReference type="ARBA" id="ARBA00049402"/>
    </source>
</evidence>
<keyword evidence="6 15" id="KW-0963">Cytoplasm</keyword>
<dbReference type="GO" id="GO:0005829">
    <property type="term" value="C:cytosol"/>
    <property type="evidence" value="ECO:0007669"/>
    <property type="project" value="TreeGrafter"/>
</dbReference>
<dbReference type="GO" id="GO:0006166">
    <property type="term" value="P:purine ribonucleoside salvage"/>
    <property type="evidence" value="ECO:0007669"/>
    <property type="project" value="UniProtKB-KW"/>
</dbReference>
<proteinExistence type="inferred from homology"/>
<dbReference type="GO" id="GO:0000166">
    <property type="term" value="F:nucleotide binding"/>
    <property type="evidence" value="ECO:0007669"/>
    <property type="project" value="UniProtKB-KW"/>
</dbReference>
<dbReference type="KEGG" id="mtar:DF168_00511"/>
<keyword evidence="9 15" id="KW-0479">Metal-binding</keyword>
<keyword evidence="7 15" id="KW-0328">Glycosyltransferase</keyword>
<evidence type="ECO:0000256" key="1">
    <source>
        <dbReference type="ARBA" id="ARBA00001946"/>
    </source>
</evidence>
<evidence type="ECO:0000256" key="10">
    <source>
        <dbReference type="ARBA" id="ARBA00022726"/>
    </source>
</evidence>
<evidence type="ECO:0000256" key="13">
    <source>
        <dbReference type="ARBA" id="ARBA00048811"/>
    </source>
</evidence>
<comment type="cofactor">
    <cofactor evidence="1 15">
        <name>Mg(2+)</name>
        <dbReference type="ChEBI" id="CHEBI:18420"/>
    </cofactor>
</comment>
<comment type="subcellular location">
    <subcellularLocation>
        <location evidence="2 15">Cytoplasm</location>
    </subcellularLocation>
</comment>
<sequence>MTIQAITQPTAQLSNSQLMLADLEKVLITEEQIEERVKELAKEISNLYDPDEEITVISIINGAILFTADLVRNLPGQVRIDCIRVSSYEDETSPVNGPKISSTLTLDLANRHVLLVDDIIDTGNTISKVYQYVLDMDPASIRTAVLLEKKARRKVAFEIDLVGFQIPDEFVVGYGLDYAQRYRNLRCIGVLKTEQQQGN</sequence>
<dbReference type="InterPro" id="IPR029057">
    <property type="entry name" value="PRTase-like"/>
</dbReference>
<evidence type="ECO:0000256" key="5">
    <source>
        <dbReference type="ARBA" id="ARBA00011895"/>
    </source>
</evidence>
<gene>
    <name evidence="17" type="primary">hpt</name>
    <name evidence="17" type="ORF">DF168_00511</name>
</gene>
<evidence type="ECO:0000256" key="11">
    <source>
        <dbReference type="ARBA" id="ARBA00022741"/>
    </source>
</evidence>
<dbReference type="Pfam" id="PF00156">
    <property type="entry name" value="Pribosyltran"/>
    <property type="match status" value="1"/>
</dbReference>
<dbReference type="Proteomes" id="UP000247465">
    <property type="component" value="Chromosome"/>
</dbReference>
<comment type="similarity">
    <text evidence="4 15">Belongs to the purine/pyrimidine phosphoribosyltransferase family.</text>
</comment>
<dbReference type="SUPFAM" id="SSF53271">
    <property type="entry name" value="PRTase-like"/>
    <property type="match status" value="1"/>
</dbReference>
<evidence type="ECO:0000256" key="9">
    <source>
        <dbReference type="ARBA" id="ARBA00022723"/>
    </source>
</evidence>
<dbReference type="EMBL" id="CP029803">
    <property type="protein sequence ID" value="AWT59326.1"/>
    <property type="molecule type" value="Genomic_DNA"/>
</dbReference>
<keyword evidence="8 15" id="KW-0808">Transferase</keyword>
<name>A0A2Z4AEG8_9BACT</name>
<reference evidence="17 18" key="1">
    <citation type="submission" date="2018-06" db="EMBL/GenBank/DDBJ databases">
        <title>Draft Genome Sequence of a Novel Marine Bacterium Related to the Verrucomicrobia.</title>
        <authorList>
            <person name="Vosseberg J."/>
            <person name="Martijn J."/>
            <person name="Ettema T.J.G."/>
        </authorList>
    </citation>
    <scope>NUCLEOTIDE SEQUENCE [LARGE SCALE GENOMIC DNA]</scope>
    <source>
        <strain evidence="17">TARA_B100001123</strain>
    </source>
</reference>
<keyword evidence="10 15" id="KW-0660">Purine salvage</keyword>
<organism evidence="17 18">
    <name type="scientific">Candidatus Moanibacter tarae</name>
    <dbReference type="NCBI Taxonomy" id="2200854"/>
    <lineage>
        <taxon>Bacteria</taxon>
        <taxon>Pseudomonadati</taxon>
        <taxon>Verrucomicrobiota</taxon>
        <taxon>Opitutia</taxon>
        <taxon>Puniceicoccales</taxon>
        <taxon>Puniceicoccales incertae sedis</taxon>
        <taxon>Candidatus Moanibacter</taxon>
    </lineage>
</organism>
<dbReference type="InterPro" id="IPR000836">
    <property type="entry name" value="PRTase_dom"/>
</dbReference>
<dbReference type="CDD" id="cd06223">
    <property type="entry name" value="PRTases_typeI"/>
    <property type="match status" value="1"/>
</dbReference>
<dbReference type="FunFam" id="3.40.50.2020:FF:000006">
    <property type="entry name" value="Hypoxanthine phosphoribosyltransferase"/>
    <property type="match status" value="1"/>
</dbReference>
<dbReference type="AlphaFoldDB" id="A0A2Z4AEG8"/>
<accession>A0A2Z4AEG8</accession>
<dbReference type="InterPro" id="IPR050408">
    <property type="entry name" value="HGPRT"/>
</dbReference>
<dbReference type="PANTHER" id="PTHR43340:SF1">
    <property type="entry name" value="HYPOXANTHINE PHOSPHORIBOSYLTRANSFERASE"/>
    <property type="match status" value="1"/>
</dbReference>
<evidence type="ECO:0000256" key="4">
    <source>
        <dbReference type="ARBA" id="ARBA00008391"/>
    </source>
</evidence>
<dbReference type="InterPro" id="IPR005904">
    <property type="entry name" value="Hxn_phspho_trans"/>
</dbReference>
<dbReference type="NCBIfam" id="TIGR01203">
    <property type="entry name" value="HGPRTase"/>
    <property type="match status" value="1"/>
</dbReference>
<dbReference type="GO" id="GO:0046100">
    <property type="term" value="P:hypoxanthine metabolic process"/>
    <property type="evidence" value="ECO:0007669"/>
    <property type="project" value="TreeGrafter"/>
</dbReference>
<dbReference type="UniPathway" id="UPA00591">
    <property type="reaction ID" value="UER00648"/>
</dbReference>